<dbReference type="AlphaFoldDB" id="A0A6A6PN47"/>
<organism evidence="2 3">
    <name type="scientific">Neohortaea acidophila</name>
    <dbReference type="NCBI Taxonomy" id="245834"/>
    <lineage>
        <taxon>Eukaryota</taxon>
        <taxon>Fungi</taxon>
        <taxon>Dikarya</taxon>
        <taxon>Ascomycota</taxon>
        <taxon>Pezizomycotina</taxon>
        <taxon>Dothideomycetes</taxon>
        <taxon>Dothideomycetidae</taxon>
        <taxon>Mycosphaerellales</taxon>
        <taxon>Teratosphaeriaceae</taxon>
        <taxon>Neohortaea</taxon>
    </lineage>
</organism>
<evidence type="ECO:0000256" key="1">
    <source>
        <dbReference type="SAM" id="Phobius"/>
    </source>
</evidence>
<dbReference type="EMBL" id="MU001638">
    <property type="protein sequence ID" value="KAF2481528.1"/>
    <property type="molecule type" value="Genomic_DNA"/>
</dbReference>
<dbReference type="PANTHER" id="PTHR35896:SF3">
    <property type="entry name" value="MAJOR FACILITATOR SUPERFAMILY TRANSPORTER"/>
    <property type="match status" value="1"/>
</dbReference>
<dbReference type="GeneID" id="54479262"/>
<name>A0A6A6PN47_9PEZI</name>
<dbReference type="RefSeq" id="XP_033588098.1">
    <property type="nucleotide sequence ID" value="XM_033738260.1"/>
</dbReference>
<gene>
    <name evidence="2" type="ORF">BDY17DRAFT_355223</name>
</gene>
<accession>A0A6A6PN47</accession>
<feature type="transmembrane region" description="Helical" evidence="1">
    <location>
        <begin position="21"/>
        <end position="48"/>
    </location>
</feature>
<dbReference type="Proteomes" id="UP000799767">
    <property type="component" value="Unassembled WGS sequence"/>
</dbReference>
<evidence type="ECO:0000313" key="3">
    <source>
        <dbReference type="Proteomes" id="UP000799767"/>
    </source>
</evidence>
<keyword evidence="1" id="KW-0472">Membrane</keyword>
<evidence type="ECO:0000313" key="2">
    <source>
        <dbReference type="EMBL" id="KAF2481528.1"/>
    </source>
</evidence>
<dbReference type="InterPro" id="IPR053008">
    <property type="entry name" value="Phomopsin_biosynth_assoc"/>
</dbReference>
<proteinExistence type="predicted"/>
<protein>
    <submittedName>
        <fullName evidence="2">Uncharacterized protein</fullName>
    </submittedName>
</protein>
<reference evidence="2" key="1">
    <citation type="journal article" date="2020" name="Stud. Mycol.">
        <title>101 Dothideomycetes genomes: a test case for predicting lifestyles and emergence of pathogens.</title>
        <authorList>
            <person name="Haridas S."/>
            <person name="Albert R."/>
            <person name="Binder M."/>
            <person name="Bloem J."/>
            <person name="Labutti K."/>
            <person name="Salamov A."/>
            <person name="Andreopoulos B."/>
            <person name="Baker S."/>
            <person name="Barry K."/>
            <person name="Bills G."/>
            <person name="Bluhm B."/>
            <person name="Cannon C."/>
            <person name="Castanera R."/>
            <person name="Culley D."/>
            <person name="Daum C."/>
            <person name="Ezra D."/>
            <person name="Gonzalez J."/>
            <person name="Henrissat B."/>
            <person name="Kuo A."/>
            <person name="Liang C."/>
            <person name="Lipzen A."/>
            <person name="Lutzoni F."/>
            <person name="Magnuson J."/>
            <person name="Mondo S."/>
            <person name="Nolan M."/>
            <person name="Ohm R."/>
            <person name="Pangilinan J."/>
            <person name="Park H.-J."/>
            <person name="Ramirez L."/>
            <person name="Alfaro M."/>
            <person name="Sun H."/>
            <person name="Tritt A."/>
            <person name="Yoshinaga Y."/>
            <person name="Zwiers L.-H."/>
            <person name="Turgeon B."/>
            <person name="Goodwin S."/>
            <person name="Spatafora J."/>
            <person name="Crous P."/>
            <person name="Grigoriev I."/>
        </authorList>
    </citation>
    <scope>NUCLEOTIDE SEQUENCE</scope>
    <source>
        <strain evidence="2">CBS 113389</strain>
    </source>
</reference>
<keyword evidence="1" id="KW-1133">Transmembrane helix</keyword>
<dbReference type="PANTHER" id="PTHR35896">
    <property type="entry name" value="IG-LIKE DOMAIN-CONTAINING PROTEIN"/>
    <property type="match status" value="1"/>
</dbReference>
<keyword evidence="1" id="KW-0812">Transmembrane</keyword>
<keyword evidence="3" id="KW-1185">Reference proteome</keyword>
<sequence>MDYKYTSIDEDRRARSHSWSWRAGVIGAVLTGAALIAAVSSLTTFVIMTSAGVQRPQQFSCGETLDEVPSTPRFSCGETFDEAHQRGCTFDALTLTWLPPQCSTYGAKEFLEISKSSGNGTWQYWEEKGGSNELGGFEALSYLPTGSSYWTTQEEHLHHCMWMLMRVHDAATTPGKRLDSRSSSYEHTKHCLDMLVEQASIGAGEKLSQVIVNGRSLDIGWTAC</sequence>
<dbReference type="OrthoDB" id="3639104at2759"/>